<dbReference type="SUPFAM" id="SSF82171">
    <property type="entry name" value="DPP6 N-terminal domain-like"/>
    <property type="match status" value="1"/>
</dbReference>
<feature type="chain" id="PRO_5017367658" evidence="1">
    <location>
        <begin position="26"/>
        <end position="319"/>
    </location>
</feature>
<comment type="caution">
    <text evidence="2">The sequence shown here is derived from an EMBL/GenBank/DDBJ whole genome shotgun (WGS) entry which is preliminary data.</text>
</comment>
<proteinExistence type="predicted"/>
<gene>
    <name evidence="2" type="ORF">D7Z94_02250</name>
</gene>
<sequence>MKKRIKIAVGIFGLLVASCTNYKTANGLTKYENIDSLTVFAPELAVARNTYKGSFSDDYNSFFFFRKKTKDQEKYIPYRSTFQKGKWNAPQVAEYYDEEYSFTYQLNVPKKDKLIFLSNMRTKNDTTDKPNYNFWSIEQSDGSYGLPKELGPKSLIYNYNSQPSMAKSGSIFFTSDTPDWAHTYSYKMELLDNDTYDEPKPFEPINRWRSQQGLTIYEFAMAPNQDYLIVCIKEESKKGTLNTDLYISYFKNNDWTRPKKLNNGINTAETENFPVITADGKYLIFTRAFSRFYIIPIDMLTGAATSIEESASSKEKLQL</sequence>
<feature type="signal peptide" evidence="1">
    <location>
        <begin position="1"/>
        <end position="25"/>
    </location>
</feature>
<dbReference type="OrthoDB" id="8432779at2"/>
<dbReference type="AlphaFoldDB" id="A0A3B0C8X0"/>
<keyword evidence="3" id="KW-1185">Reference proteome</keyword>
<protein>
    <submittedName>
        <fullName evidence="2">Uncharacterized protein</fullName>
    </submittedName>
</protein>
<evidence type="ECO:0000313" key="2">
    <source>
        <dbReference type="EMBL" id="RKN82685.1"/>
    </source>
</evidence>
<dbReference type="Proteomes" id="UP000276603">
    <property type="component" value="Unassembled WGS sequence"/>
</dbReference>
<dbReference type="PROSITE" id="PS51257">
    <property type="entry name" value="PROKAR_LIPOPROTEIN"/>
    <property type="match status" value="1"/>
</dbReference>
<name>A0A3B0C8X0_9FLAO</name>
<dbReference type="RefSeq" id="WP_120709876.1">
    <property type="nucleotide sequence ID" value="NZ_RBCJ01000001.1"/>
</dbReference>
<accession>A0A3B0C8X0</accession>
<keyword evidence="1" id="KW-0732">Signal</keyword>
<evidence type="ECO:0000313" key="3">
    <source>
        <dbReference type="Proteomes" id="UP000276603"/>
    </source>
</evidence>
<reference evidence="2 3" key="1">
    <citation type="submission" date="2018-10" db="EMBL/GenBank/DDBJ databases">
        <title>Ulvibacterium marinum gen. nov., sp. nov., a novel marine bacterium of the family Flavobacteriaceae, isolated from a culture of the green alga Ulva prolifera.</title>
        <authorList>
            <person name="Zhang Z."/>
        </authorList>
    </citation>
    <scope>NUCLEOTIDE SEQUENCE [LARGE SCALE GENOMIC DNA]</scope>
    <source>
        <strain evidence="2 3">CCMM003</strain>
    </source>
</reference>
<evidence type="ECO:0000256" key="1">
    <source>
        <dbReference type="SAM" id="SignalP"/>
    </source>
</evidence>
<organism evidence="2 3">
    <name type="scientific">Ulvibacterium marinum</name>
    <dbReference type="NCBI Taxonomy" id="2419782"/>
    <lineage>
        <taxon>Bacteria</taxon>
        <taxon>Pseudomonadati</taxon>
        <taxon>Bacteroidota</taxon>
        <taxon>Flavobacteriia</taxon>
        <taxon>Flavobacteriales</taxon>
        <taxon>Flavobacteriaceae</taxon>
        <taxon>Ulvibacterium</taxon>
    </lineage>
</organism>
<dbReference type="EMBL" id="RBCJ01000001">
    <property type="protein sequence ID" value="RKN82685.1"/>
    <property type="molecule type" value="Genomic_DNA"/>
</dbReference>